<evidence type="ECO:0000256" key="1">
    <source>
        <dbReference type="SAM" id="MobiDB-lite"/>
    </source>
</evidence>
<feature type="compositionally biased region" description="Basic and acidic residues" evidence="1">
    <location>
        <begin position="48"/>
        <end position="57"/>
    </location>
</feature>
<feature type="region of interest" description="Disordered" evidence="1">
    <location>
        <begin position="28"/>
        <end position="80"/>
    </location>
</feature>
<feature type="non-terminal residue" evidence="2">
    <location>
        <position position="80"/>
    </location>
</feature>
<accession>A0A9N8F1Z6</accession>
<organism evidence="2 3">
    <name type="scientific">Seminavis robusta</name>
    <dbReference type="NCBI Taxonomy" id="568900"/>
    <lineage>
        <taxon>Eukaryota</taxon>
        <taxon>Sar</taxon>
        <taxon>Stramenopiles</taxon>
        <taxon>Ochrophyta</taxon>
        <taxon>Bacillariophyta</taxon>
        <taxon>Bacillariophyceae</taxon>
        <taxon>Bacillariophycidae</taxon>
        <taxon>Naviculales</taxon>
        <taxon>Naviculaceae</taxon>
        <taxon>Seminavis</taxon>
    </lineage>
</organism>
<feature type="compositionally biased region" description="Polar residues" evidence="1">
    <location>
        <begin position="35"/>
        <end position="44"/>
    </location>
</feature>
<dbReference type="Proteomes" id="UP001153069">
    <property type="component" value="Unassembled WGS sequence"/>
</dbReference>
<dbReference type="AlphaFoldDB" id="A0A9N8F1Z6"/>
<dbReference type="EMBL" id="CAICTM010002708">
    <property type="protein sequence ID" value="CAB9530014.1"/>
    <property type="molecule type" value="Genomic_DNA"/>
</dbReference>
<sequence length="80" mass="8970">MKSGNLMTWIAHQMTPLISKRLRHERPLCPAPRPTLTQLSSTGKKNWHQFDDHDKKVLMASQPPAPAGRQANVANSTMDP</sequence>
<evidence type="ECO:0000313" key="2">
    <source>
        <dbReference type="EMBL" id="CAB9530014.1"/>
    </source>
</evidence>
<gene>
    <name evidence="2" type="ORF">SEMRO_2710_G335230.1</name>
</gene>
<evidence type="ECO:0000313" key="3">
    <source>
        <dbReference type="Proteomes" id="UP001153069"/>
    </source>
</evidence>
<protein>
    <submittedName>
        <fullName evidence="2">Uncharacterized protein</fullName>
    </submittedName>
</protein>
<reference evidence="2" key="1">
    <citation type="submission" date="2020-06" db="EMBL/GenBank/DDBJ databases">
        <authorList>
            <consortium name="Plant Systems Biology data submission"/>
        </authorList>
    </citation>
    <scope>NUCLEOTIDE SEQUENCE</scope>
    <source>
        <strain evidence="2">D6</strain>
    </source>
</reference>
<proteinExistence type="predicted"/>
<comment type="caution">
    <text evidence="2">The sequence shown here is derived from an EMBL/GenBank/DDBJ whole genome shotgun (WGS) entry which is preliminary data.</text>
</comment>
<keyword evidence="3" id="KW-1185">Reference proteome</keyword>
<name>A0A9N8F1Z6_9STRA</name>